<dbReference type="GO" id="GO:0000428">
    <property type="term" value="C:DNA-directed RNA polymerase complex"/>
    <property type="evidence" value="ECO:0007669"/>
    <property type="project" value="UniProtKB-KW"/>
</dbReference>
<evidence type="ECO:0000259" key="12">
    <source>
        <dbReference type="Pfam" id="PF04565"/>
    </source>
</evidence>
<dbReference type="Pfam" id="PF00562">
    <property type="entry name" value="RNA_pol_Rpb2_6"/>
    <property type="match status" value="1"/>
</dbReference>
<dbReference type="InterPro" id="IPR007121">
    <property type="entry name" value="RNA_pol_bsu_CS"/>
</dbReference>
<evidence type="ECO:0000256" key="5">
    <source>
        <dbReference type="ARBA" id="ARBA00023163"/>
    </source>
</evidence>
<comment type="catalytic activity">
    <reaction evidence="7">
        <text>RNA(n) + a ribonucleoside 5'-triphosphate = RNA(n+1) + diphosphate</text>
        <dbReference type="Rhea" id="RHEA:21248"/>
        <dbReference type="Rhea" id="RHEA-COMP:14527"/>
        <dbReference type="Rhea" id="RHEA-COMP:17342"/>
        <dbReference type="ChEBI" id="CHEBI:33019"/>
        <dbReference type="ChEBI" id="CHEBI:61557"/>
        <dbReference type="ChEBI" id="CHEBI:140395"/>
        <dbReference type="EC" id="2.7.7.6"/>
    </reaction>
</comment>
<dbReference type="SUPFAM" id="SSF64484">
    <property type="entry name" value="beta and beta-prime subunits of DNA dependent RNA-polymerase"/>
    <property type="match status" value="1"/>
</dbReference>
<dbReference type="InterPro" id="IPR007645">
    <property type="entry name" value="RNA_pol_Rpb2_3"/>
</dbReference>
<dbReference type="GO" id="GO:0032549">
    <property type="term" value="F:ribonucleoside binding"/>
    <property type="evidence" value="ECO:0007669"/>
    <property type="project" value="InterPro"/>
</dbReference>
<gene>
    <name evidence="13" type="ORF">ECU03_0440</name>
</gene>
<evidence type="ECO:0000256" key="4">
    <source>
        <dbReference type="ARBA" id="ARBA00022695"/>
    </source>
</evidence>
<evidence type="ECO:0000256" key="6">
    <source>
        <dbReference type="RuleBase" id="RU000434"/>
    </source>
</evidence>
<comment type="similarity">
    <text evidence="1 6">Belongs to the RNA polymerase beta chain family.</text>
</comment>
<dbReference type="VEuPathDB" id="MicrosporidiaDB:AEWD_030380"/>
<dbReference type="CDD" id="cd00653">
    <property type="entry name" value="RNA_pol_B_RPB2"/>
    <property type="match status" value="1"/>
</dbReference>
<feature type="domain" description="RNA polymerase Rpb2" evidence="9">
    <location>
        <begin position="977"/>
        <end position="1060"/>
    </location>
</feature>
<dbReference type="Gene3D" id="2.40.270.10">
    <property type="entry name" value="DNA-directed RNA polymerase, subunit 2, domain 6"/>
    <property type="match status" value="2"/>
</dbReference>
<dbReference type="PROSITE" id="PS01166">
    <property type="entry name" value="RNA_POL_BETA"/>
    <property type="match status" value="1"/>
</dbReference>
<dbReference type="AlphaFoldDB" id="M1K9S8"/>
<dbReference type="GO" id="GO:0003899">
    <property type="term" value="F:DNA-directed RNA polymerase activity"/>
    <property type="evidence" value="ECO:0007669"/>
    <property type="project" value="UniProtKB-EC"/>
</dbReference>
<dbReference type="InterPro" id="IPR037034">
    <property type="entry name" value="RNA_pol_Rpb2_2_sf"/>
</dbReference>
<evidence type="ECO:0000259" key="11">
    <source>
        <dbReference type="Pfam" id="PF04563"/>
    </source>
</evidence>
<dbReference type="GO" id="GO:0006351">
    <property type="term" value="P:DNA-templated transcription"/>
    <property type="evidence" value="ECO:0007669"/>
    <property type="project" value="InterPro"/>
</dbReference>
<dbReference type="EC" id="2.7.7.6" evidence="7"/>
<evidence type="ECO:0000259" key="9">
    <source>
        <dbReference type="Pfam" id="PF04560"/>
    </source>
</evidence>
<evidence type="ECO:0000256" key="3">
    <source>
        <dbReference type="ARBA" id="ARBA00022679"/>
    </source>
</evidence>
<dbReference type="GO" id="GO:0003677">
    <property type="term" value="F:DNA binding"/>
    <property type="evidence" value="ECO:0007669"/>
    <property type="project" value="InterPro"/>
</dbReference>
<dbReference type="InterPro" id="IPR037033">
    <property type="entry name" value="DNA-dir_RNAP_su2_hyb_sf"/>
</dbReference>
<dbReference type="InterPro" id="IPR007642">
    <property type="entry name" value="RNA_pol_Rpb2_2"/>
</dbReference>
<dbReference type="Gene3D" id="3.90.1800.10">
    <property type="entry name" value="RNA polymerase alpha subunit dimerisation domain"/>
    <property type="match status" value="1"/>
</dbReference>
<dbReference type="Pfam" id="PF04563">
    <property type="entry name" value="RNA_pol_Rpb2_1"/>
    <property type="match status" value="1"/>
</dbReference>
<dbReference type="FunFam" id="2.40.270.10:FF:000011">
    <property type="entry name" value="DNA-directed RNA polymerase subunit beta"/>
    <property type="match status" value="1"/>
</dbReference>
<dbReference type="InterPro" id="IPR007641">
    <property type="entry name" value="RNA_pol_Rpb2_7"/>
</dbReference>
<dbReference type="Pfam" id="PF04561">
    <property type="entry name" value="RNA_pol_Rpb2_2"/>
    <property type="match status" value="1"/>
</dbReference>
<feature type="domain" description="RNA polymerase beta subunit protrusion" evidence="11">
    <location>
        <begin position="49"/>
        <end position="365"/>
    </location>
</feature>
<organism evidence="13">
    <name type="scientific">Encephalitozoon cuniculi</name>
    <name type="common">Microsporidian parasite</name>
    <dbReference type="NCBI Taxonomy" id="6035"/>
    <lineage>
        <taxon>Eukaryota</taxon>
        <taxon>Fungi</taxon>
        <taxon>Fungi incertae sedis</taxon>
        <taxon>Microsporidia</taxon>
        <taxon>Unikaryonidae</taxon>
        <taxon>Encephalitozoon</taxon>
    </lineage>
</organism>
<dbReference type="PANTHER" id="PTHR20856">
    <property type="entry name" value="DNA-DIRECTED RNA POLYMERASE I SUBUNIT 2"/>
    <property type="match status" value="1"/>
</dbReference>
<dbReference type="VEuPathDB" id="MicrosporidiaDB:AEWR_030380"/>
<feature type="domain" description="RNA polymerase Rpb2" evidence="12">
    <location>
        <begin position="437"/>
        <end position="500"/>
    </location>
</feature>
<keyword evidence="5 7" id="KW-0804">Transcription</keyword>
<dbReference type="Pfam" id="PF04560">
    <property type="entry name" value="RNA_pol_Rpb2_7"/>
    <property type="match status" value="1"/>
</dbReference>
<dbReference type="InterPro" id="IPR007120">
    <property type="entry name" value="DNA-dir_RNAP_su2_dom"/>
</dbReference>
<evidence type="ECO:0000313" key="13">
    <source>
        <dbReference type="EMBL" id="AGE95915.1"/>
    </source>
</evidence>
<proteinExistence type="inferred from homology"/>
<dbReference type="VEuPathDB" id="MicrosporidiaDB:M970_030380"/>
<dbReference type="VEuPathDB" id="MicrosporidiaDB:ECU03_0440"/>
<feature type="domain" description="RNA polymerase Rpb2" evidence="10">
    <location>
        <begin position="163"/>
        <end position="335"/>
    </location>
</feature>
<keyword evidence="2 7" id="KW-0240">DNA-directed RNA polymerase</keyword>
<keyword evidence="3 7" id="KW-0808">Transferase</keyword>
<dbReference type="Gene3D" id="3.90.1110.10">
    <property type="entry name" value="RNA polymerase Rpb2, domain 2"/>
    <property type="match status" value="1"/>
</dbReference>
<name>M1K9S8_ENCCN</name>
<dbReference type="InterPro" id="IPR007644">
    <property type="entry name" value="RNA_pol_bsu_protrusion"/>
</dbReference>
<sequence length="1062" mass="120757">MYHHSRKIYPCRMELKDAAKAHIEAYNAIFNGNILDNLVAGVPPLVKGKTKIIVEEIHVAPPFLSDKDHISVDRRLLPRECRERGLTYKGKMVVRVSLFHDNKHVVTEDKSAGHFPIMVRSTLCHLNGIKNKNEVGEDEDEIGGYFIINGIDRFVRFNIMQKRNHIFAFKMRKKTSFFSDYMVSMRCVGRDEIGHMNFLHYCTDGNVVIKIFHKKYEFLFPLVLVLKALVNTTDEELFGALGGGQRAVHLLKCFAEHNVFSRTECLDYIGSRFSAILNFESKAEVAEEILSKYVVSHLSSNLDKFNFLILAARKLFSFVDNEITEDDPDSPSNHELGTETQIISSFLRDRIEEFMRFFSMMCRKTYYKLEGEKRKLEGDSVTESGFCEDELDISKIREIFKRTSINIGQRMELFLSSGSITLTSCSDILQTLGFSITAERINFYKYLSHFRGVNRGTHIPSMVTSIRKLRPESWGFLCPVHTPDGAPCGVLLHMAKEAEVVSRDDDFNTDILFEFGVVPSIRGVEMGIPVLVNGRVVGSTSSPSDLTRMVREYRNRNGLMIEVVYTSEPKMFPSVCIFSSVGRFARKVMNRRLGSEEWIGIMEQVFLNIDTEEGAGDGDYYEIDKSGILGIIAGLIPYSDHNQSPRNMYQCQMAKQAIGHPAHNIRTRTDPTMYTVNYLQSPIVRTEGYEMVKDYPVGINCMVAVLSYTAYDMEDALVINKNSIDRGLFTGYVYKTEKVPLDKGYFFTYLPSVGQRIQKDDTLYRYVDQDGREYEKRYLGTEPGIVDIVRVFENDMGERCATFTIRIVRSPMIGDKFSSRHGQKGVCSMHWPGIDMPFTESGCVPDIIINPHAFPSRMTIGMLIESIAGKVGCLSGNEQDGTVFKKSFLLEQEEGDDEKVRRKEYLCSELRRHGFNYYGNEPMYSGVAGNEFRADIFVGVVYYQRLKHMVGDKFQVRTKGAVVSTTRQPVGGRKKRGGIRFGEMERDALISHGASYLLQDRLLKSSDSTVFEYCGTCKSILFTNNGDCICGSSDLKAVEMPYVFKYLCCELLAMNIKVQIDL</sequence>
<dbReference type="EMBL" id="KC513611">
    <property type="protein sequence ID" value="AGE95915.1"/>
    <property type="molecule type" value="Genomic_DNA"/>
</dbReference>
<reference evidence="13" key="1">
    <citation type="journal article" date="2013" name="Eukaryot. Cell">
        <title>Extremely Reduced Levels of Heterozygosity in the Vertebrate Pathogen Encephalitozoon cuniculi.</title>
        <authorList>
            <person name="Selman M."/>
            <person name="Sak B."/>
            <person name="Kvac M."/>
            <person name="Farinelli L."/>
            <person name="Weiss L.M."/>
            <person name="Corradi N."/>
        </authorList>
    </citation>
    <scope>NUCLEOTIDE SEQUENCE</scope>
</reference>
<protein>
    <recommendedName>
        <fullName evidence="7">DNA-directed RNA polymerase subunit beta</fullName>
        <ecNumber evidence="7">2.7.7.6</ecNumber>
    </recommendedName>
</protein>
<dbReference type="InterPro" id="IPR015712">
    <property type="entry name" value="DNA-dir_RNA_pol_su2"/>
</dbReference>
<dbReference type="VEuPathDB" id="MicrosporidiaDB:AEWQ_030380"/>
<evidence type="ECO:0000259" key="10">
    <source>
        <dbReference type="Pfam" id="PF04561"/>
    </source>
</evidence>
<evidence type="ECO:0000256" key="1">
    <source>
        <dbReference type="ARBA" id="ARBA00006835"/>
    </source>
</evidence>
<evidence type="ECO:0000256" key="2">
    <source>
        <dbReference type="ARBA" id="ARBA00022478"/>
    </source>
</evidence>
<keyword evidence="4 7" id="KW-0548">Nucleotidyltransferase</keyword>
<evidence type="ECO:0000256" key="7">
    <source>
        <dbReference type="RuleBase" id="RU363031"/>
    </source>
</evidence>
<accession>M1K9S8</accession>
<feature type="domain" description="DNA-directed RNA polymerase subunit 2 hybrid-binding" evidence="8">
    <location>
        <begin position="770"/>
        <end position="975"/>
    </location>
</feature>
<evidence type="ECO:0000259" key="8">
    <source>
        <dbReference type="Pfam" id="PF00562"/>
    </source>
</evidence>
<dbReference type="Pfam" id="PF04565">
    <property type="entry name" value="RNA_pol_Rpb2_3"/>
    <property type="match status" value="1"/>
</dbReference>
<comment type="function">
    <text evidence="7">DNA-dependent RNA polymerase catalyzes the transcription of DNA into RNA using the four ribonucleoside triphosphates as substrates.</text>
</comment>